<evidence type="ECO:0000313" key="1">
    <source>
        <dbReference type="EMBL" id="GBH22192.1"/>
    </source>
</evidence>
<dbReference type="GO" id="GO:0006351">
    <property type="term" value="P:DNA-templated transcription"/>
    <property type="evidence" value="ECO:0007669"/>
    <property type="project" value="InterPro"/>
</dbReference>
<evidence type="ECO:0008006" key="2">
    <source>
        <dbReference type="Google" id="ProtNLM"/>
    </source>
</evidence>
<dbReference type="SUPFAM" id="SSF56672">
    <property type="entry name" value="DNA/RNA polymerases"/>
    <property type="match status" value="1"/>
</dbReference>
<name>A0A2V0RKS5_9ZZZZ</name>
<dbReference type="GO" id="GO:0003723">
    <property type="term" value="F:RNA binding"/>
    <property type="evidence" value="ECO:0007669"/>
    <property type="project" value="InterPro"/>
</dbReference>
<protein>
    <recommendedName>
        <fullName evidence="2">RdRp</fullName>
    </recommendedName>
</protein>
<dbReference type="AlphaFoldDB" id="A0A2V0RKS5"/>
<comment type="caution">
    <text evidence="1">The sequence shown here is derived from an EMBL/GenBank/DDBJ whole genome shotgun (WGS) entry which is preliminary data.</text>
</comment>
<organism evidence="1">
    <name type="scientific">viral metagenome</name>
    <dbReference type="NCBI Taxonomy" id="1070528"/>
    <lineage>
        <taxon>unclassified sequences</taxon>
        <taxon>metagenomes</taxon>
        <taxon>organismal metagenomes</taxon>
    </lineage>
</organism>
<sequence>MSLAEAVKPHLLWETELEQFEKFGALSSAAPGWSVTTKPLEGDDPPIGRGKLWAVYEKAFDYLEAETRPPPPTNYRYRKNTNHGSPDWNNSNDSLVWHIKRGIDIRKDGMSLQDAAAEHERWFPGLGDLSFAATMFSRTGPNRKPITEWNVTSGRAIDTTEFYYCRRRAVFGLPTWINVVLRPMAIKMKSIIYGVHAHFHTTPERIAWKSGSLTMMSDDISGFDLSVSYWHQEILAKWYSKFSSPYLARCYEELITLPIIAPPIGGMKSTRAGDKLIVNAFHTAELLPTKGITKSGSVLTTIDGTVINFARCLYAASRAWSACSHLDFKKGIDYVISKLRSSDLELYIQGDDVLWAGDGLDDFDHDAYVQASADFGFKCALSPDPIFLMQVVDRKNKRSYGLLSRFLQNTMFRERPKFDPIIERLSLATRVEKTLGFPGIRPVLNDLFNPLFRDKFGITWQQLVMDLKSGLLISQASKKDAGGFMDWLLGMARGDIEALDTTELGMLLGTSGIGQTALENFINNQTITSSSELVRRAEDINVPLDNNIVSEVWERRS</sequence>
<dbReference type="EMBL" id="BDQA01000760">
    <property type="protein sequence ID" value="GBH22192.1"/>
    <property type="molecule type" value="Genomic_RNA"/>
</dbReference>
<reference evidence="1" key="1">
    <citation type="submission" date="2017-04" db="EMBL/GenBank/DDBJ databases">
        <title>Unveiling RNA virosphere associated with marine microorganisms.</title>
        <authorList>
            <person name="Urayama S."/>
            <person name="Takaki Y."/>
            <person name="Nishi S."/>
            <person name="Yoshida Y."/>
            <person name="Deguchi S."/>
            <person name="Takai K."/>
            <person name="Nunoura T."/>
        </authorList>
    </citation>
    <scope>NUCLEOTIDE SEQUENCE</scope>
</reference>
<accession>A0A2V0RKS5</accession>
<proteinExistence type="predicted"/>
<dbReference type="InterPro" id="IPR043502">
    <property type="entry name" value="DNA/RNA_pol_sf"/>
</dbReference>
<dbReference type="GO" id="GO:0003968">
    <property type="term" value="F:RNA-directed RNA polymerase activity"/>
    <property type="evidence" value="ECO:0007669"/>
    <property type="project" value="InterPro"/>
</dbReference>